<dbReference type="SUPFAM" id="SSF56815">
    <property type="entry name" value="Sec1/munc18-like (SM) proteins"/>
    <property type="match status" value="1"/>
</dbReference>
<feature type="compositionally biased region" description="Basic and acidic residues" evidence="3">
    <location>
        <begin position="939"/>
        <end position="952"/>
    </location>
</feature>
<keyword evidence="5" id="KW-1185">Reference proteome</keyword>
<dbReference type="AlphaFoldDB" id="A0AAD5UEU8"/>
<evidence type="ECO:0000256" key="2">
    <source>
        <dbReference type="ARBA" id="ARBA00022801"/>
    </source>
</evidence>
<protein>
    <submittedName>
        <fullName evidence="4">Vacuolar sorting protein VPS33/slp1</fullName>
    </submittedName>
</protein>
<gene>
    <name evidence="4" type="primary">SEC1_1</name>
    <name evidence="4" type="ORF">HK103_000392</name>
</gene>
<dbReference type="InterPro" id="IPR027482">
    <property type="entry name" value="Sec1-like_dom2"/>
</dbReference>
<dbReference type="InterPro" id="IPR001619">
    <property type="entry name" value="Sec1-like"/>
</dbReference>
<keyword evidence="2" id="KW-0378">Hydrolase</keyword>
<dbReference type="InterPro" id="IPR043127">
    <property type="entry name" value="Sec-1-like_dom3a"/>
</dbReference>
<dbReference type="Proteomes" id="UP001210925">
    <property type="component" value="Unassembled WGS sequence"/>
</dbReference>
<dbReference type="Pfam" id="PF00995">
    <property type="entry name" value="Sec1"/>
    <property type="match status" value="1"/>
</dbReference>
<dbReference type="PANTHER" id="PTHR11679">
    <property type="entry name" value="VESICLE PROTEIN SORTING-ASSOCIATED"/>
    <property type="match status" value="1"/>
</dbReference>
<dbReference type="InterPro" id="IPR043154">
    <property type="entry name" value="Sec-1-like_dom1"/>
</dbReference>
<dbReference type="Gene3D" id="3.90.830.10">
    <property type="entry name" value="Syntaxin Binding Protein 1, Chain A, domain 2"/>
    <property type="match status" value="1"/>
</dbReference>
<dbReference type="InterPro" id="IPR036045">
    <property type="entry name" value="Sec1-like_sf"/>
</dbReference>
<sequence length="1053" mass="119500">MLLIPLVQASPASYNIIQHSEYSNWRVASQKTSQPRFDRFFQIILENTDYKVALQQPFMSSLLPISRSYTNMHGVTHPSQPNYIAMVAGDTMGCTDDSKIDITGYNLADLLEHSGKTWKTYLQNYPGNCFTDSEVMQDGLHIYERKHNPFMSFLSISKNATRCANIVSDTQLEADIANKAVPNYVIFTPNQINDGHSADYTSLSSNKTLEYSNARIAVADKWLSTFVPPLAANPYFSDTLFMITFDENDVIFKADTTDNLIYTVVFGAGVQNGTTDNTYYNHYSQLALLESEWGLGSLGRNDATATPFMLSGNTTGPTSKNSAFKIGIAVEGLFKKRQGYPDKEAIYFISPSLNSIQALLDDFLKRPMYQAAHVFCLSPLSDLLFNRIKTSPAKQYIRTLRELNIDFTGDYYVIQAPEPNYFSLDSTDAWYNIYNPDAPSLLSFELTKMAKKIVSVLANLGEYPYIRYHSKPQAFQTSPQKSLSGELAHLVQNELDELCRDDQTFPPQTKYPKAILLILDRRIDCIAPLIHEVSYQAMLGDLGGFDEKENKNFVLDETDQFWAQVRTWHISEVMEFVQEKFSKFKEENKAAQWELGGTKGNNPSGNIQQLKDVMNSFGDYQQTKEFVARHLNICLTLSKIYADRNLADVVELEHKISTTDPKDSKFSKLMGEVEKTLQNPAVEHLDKVRLVLLTVVAHEGISDADRNRFLEMARFHTSESQALTNLNMLGVKLSPNFDKRKNEPNNPFGLSSNARRSEGKKFDYDNAKYTPTISYIVQDQIKGSLDTNWFPWVKEAAPEFSSTRSVQPGSATATAPPRINKSWATRKVNTPVAQDSPQLPAEDLRQNGPRIIVFMIGGATYSEIKSFVDIQKELKREVLLGSTFVWSPDGFVEGLKDLDRRGVNGQKFLLYKRPAPRVIEPRQKSSSRGRDEYYDDEDDRHRRQDSRGDRRGPPPRRPPVSTHGSPPMDRATTLGRVDRGERAKSPPGRRDRQEPLYQSMGRVNMNDRPARGNSGSDRSERRDDRGWLRRQDSGTDKEPEPKKEEKKKNWFGF</sequence>
<feature type="region of interest" description="Disordered" evidence="3">
    <location>
        <begin position="736"/>
        <end position="756"/>
    </location>
</feature>
<comment type="similarity">
    <text evidence="1">Belongs to the STXBP/unc-18/SEC1 family.</text>
</comment>
<name>A0AAD5UEU8_9FUNG</name>
<dbReference type="Gene3D" id="1.25.40.60">
    <property type="match status" value="1"/>
</dbReference>
<dbReference type="GO" id="GO:0016192">
    <property type="term" value="P:vesicle-mediated transport"/>
    <property type="evidence" value="ECO:0007669"/>
    <property type="project" value="InterPro"/>
</dbReference>
<accession>A0AAD5UEU8</accession>
<dbReference type="Pfam" id="PF04185">
    <property type="entry name" value="Phosphoesterase"/>
    <property type="match status" value="1"/>
</dbReference>
<dbReference type="InterPro" id="IPR017850">
    <property type="entry name" value="Alkaline_phosphatase_core_sf"/>
</dbReference>
<organism evidence="4 5">
    <name type="scientific">Boothiomyces macroporosus</name>
    <dbReference type="NCBI Taxonomy" id="261099"/>
    <lineage>
        <taxon>Eukaryota</taxon>
        <taxon>Fungi</taxon>
        <taxon>Fungi incertae sedis</taxon>
        <taxon>Chytridiomycota</taxon>
        <taxon>Chytridiomycota incertae sedis</taxon>
        <taxon>Chytridiomycetes</taxon>
        <taxon>Rhizophydiales</taxon>
        <taxon>Terramycetaceae</taxon>
        <taxon>Boothiomyces</taxon>
    </lineage>
</organism>
<evidence type="ECO:0000256" key="3">
    <source>
        <dbReference type="SAM" id="MobiDB-lite"/>
    </source>
</evidence>
<dbReference type="GO" id="GO:0016788">
    <property type="term" value="F:hydrolase activity, acting on ester bonds"/>
    <property type="evidence" value="ECO:0007669"/>
    <property type="project" value="InterPro"/>
</dbReference>
<comment type="caution">
    <text evidence="4">The sequence shown here is derived from an EMBL/GenBank/DDBJ whole genome shotgun (WGS) entry which is preliminary data.</text>
</comment>
<proteinExistence type="inferred from homology"/>
<evidence type="ECO:0000256" key="1">
    <source>
        <dbReference type="ARBA" id="ARBA00009884"/>
    </source>
</evidence>
<feature type="compositionally biased region" description="Basic and acidic residues" evidence="3">
    <location>
        <begin position="976"/>
        <end position="994"/>
    </location>
</feature>
<dbReference type="Gene3D" id="3.40.50.1910">
    <property type="match status" value="1"/>
</dbReference>
<evidence type="ECO:0000313" key="4">
    <source>
        <dbReference type="EMBL" id="KAJ3253666.1"/>
    </source>
</evidence>
<dbReference type="EMBL" id="JADGKB010000103">
    <property type="protein sequence ID" value="KAJ3253666.1"/>
    <property type="molecule type" value="Genomic_DNA"/>
</dbReference>
<dbReference type="Gene3D" id="3.40.50.2060">
    <property type="match status" value="1"/>
</dbReference>
<feature type="region of interest" description="Disordered" evidence="3">
    <location>
        <begin position="914"/>
        <end position="1053"/>
    </location>
</feature>
<reference evidence="4" key="1">
    <citation type="submission" date="2020-05" db="EMBL/GenBank/DDBJ databases">
        <title>Phylogenomic resolution of chytrid fungi.</title>
        <authorList>
            <person name="Stajich J.E."/>
            <person name="Amses K."/>
            <person name="Simmons R."/>
            <person name="Seto K."/>
            <person name="Myers J."/>
            <person name="Bonds A."/>
            <person name="Quandt C.A."/>
            <person name="Barry K."/>
            <person name="Liu P."/>
            <person name="Grigoriev I."/>
            <person name="Longcore J.E."/>
            <person name="James T.Y."/>
        </authorList>
    </citation>
    <scope>NUCLEOTIDE SEQUENCE</scope>
    <source>
        <strain evidence="4">PLAUS21</strain>
    </source>
</reference>
<evidence type="ECO:0000313" key="5">
    <source>
        <dbReference type="Proteomes" id="UP001210925"/>
    </source>
</evidence>
<dbReference type="InterPro" id="IPR007312">
    <property type="entry name" value="Phosphoesterase"/>
</dbReference>
<feature type="compositionally biased region" description="Polar residues" evidence="3">
    <location>
        <begin position="744"/>
        <end position="754"/>
    </location>
</feature>
<dbReference type="Gene3D" id="3.40.720.10">
    <property type="entry name" value="Alkaline Phosphatase, subunit A"/>
    <property type="match status" value="1"/>
</dbReference>
<feature type="compositionally biased region" description="Basic and acidic residues" evidence="3">
    <location>
        <begin position="1017"/>
        <end position="1053"/>
    </location>
</feature>
<feature type="compositionally biased region" description="Basic and acidic residues" evidence="3">
    <location>
        <begin position="919"/>
        <end position="932"/>
    </location>
</feature>